<dbReference type="SUPFAM" id="SSF47459">
    <property type="entry name" value="HLH, helix-loop-helix DNA-binding domain"/>
    <property type="match status" value="1"/>
</dbReference>
<feature type="region of interest" description="Disordered" evidence="2">
    <location>
        <begin position="1"/>
        <end position="28"/>
    </location>
</feature>
<dbReference type="Pfam" id="PF00010">
    <property type="entry name" value="HLH"/>
    <property type="match status" value="1"/>
</dbReference>
<comment type="caution">
    <text evidence="4">The sequence shown here is derived from an EMBL/GenBank/DDBJ whole genome shotgun (WGS) entry which is preliminary data.</text>
</comment>
<feature type="compositionally biased region" description="Basic and acidic residues" evidence="2">
    <location>
        <begin position="332"/>
        <end position="345"/>
    </location>
</feature>
<gene>
    <name evidence="4" type="ORF">QBC32DRAFT_229051</name>
</gene>
<dbReference type="InterPro" id="IPR036638">
    <property type="entry name" value="HLH_DNA-bd_sf"/>
</dbReference>
<dbReference type="SMART" id="SM00353">
    <property type="entry name" value="HLH"/>
    <property type="match status" value="1"/>
</dbReference>
<feature type="compositionally biased region" description="Basic residues" evidence="2">
    <location>
        <begin position="233"/>
        <end position="246"/>
    </location>
</feature>
<protein>
    <recommendedName>
        <fullName evidence="3">BHLH domain-containing protein</fullName>
    </recommendedName>
</protein>
<dbReference type="PANTHER" id="PTHR47336:SF2">
    <property type="entry name" value="TRANSCRIPTION FACTOR HMS1-RELATED"/>
    <property type="match status" value="1"/>
</dbReference>
<dbReference type="Gene3D" id="4.10.280.10">
    <property type="entry name" value="Helix-loop-helix DNA-binding domain"/>
    <property type="match status" value="1"/>
</dbReference>
<feature type="compositionally biased region" description="Basic and acidic residues" evidence="2">
    <location>
        <begin position="1"/>
        <end position="14"/>
    </location>
</feature>
<dbReference type="GO" id="GO:0046983">
    <property type="term" value="F:protein dimerization activity"/>
    <property type="evidence" value="ECO:0007669"/>
    <property type="project" value="InterPro"/>
</dbReference>
<feature type="compositionally biased region" description="Basic residues" evidence="2">
    <location>
        <begin position="308"/>
        <end position="325"/>
    </location>
</feature>
<organism evidence="4 5">
    <name type="scientific">Pseudoneurospora amorphoporcata</name>
    <dbReference type="NCBI Taxonomy" id="241081"/>
    <lineage>
        <taxon>Eukaryota</taxon>
        <taxon>Fungi</taxon>
        <taxon>Dikarya</taxon>
        <taxon>Ascomycota</taxon>
        <taxon>Pezizomycotina</taxon>
        <taxon>Sordariomycetes</taxon>
        <taxon>Sordariomycetidae</taxon>
        <taxon>Sordariales</taxon>
        <taxon>Sordariaceae</taxon>
        <taxon>Pseudoneurospora</taxon>
    </lineage>
</organism>
<reference evidence="4" key="2">
    <citation type="submission" date="2023-06" db="EMBL/GenBank/DDBJ databases">
        <authorList>
            <consortium name="Lawrence Berkeley National Laboratory"/>
            <person name="Mondo S.J."/>
            <person name="Hensen N."/>
            <person name="Bonometti L."/>
            <person name="Westerberg I."/>
            <person name="Brannstrom I.O."/>
            <person name="Guillou S."/>
            <person name="Cros-Aarteil S."/>
            <person name="Calhoun S."/>
            <person name="Haridas S."/>
            <person name="Kuo A."/>
            <person name="Pangilinan J."/>
            <person name="Riley R."/>
            <person name="Labutti K."/>
            <person name="Andreopoulos B."/>
            <person name="Lipzen A."/>
            <person name="Chen C."/>
            <person name="Yanf M."/>
            <person name="Daum C."/>
            <person name="Ng V."/>
            <person name="Clum A."/>
            <person name="Steindorff A."/>
            <person name="Ohm R."/>
            <person name="Martin F."/>
            <person name="Silar P."/>
            <person name="Natvig D."/>
            <person name="Lalanne C."/>
            <person name="Gautier V."/>
            <person name="Ament-Velasquez S.L."/>
            <person name="Kruys A."/>
            <person name="Hutchinson M.I."/>
            <person name="Powell A.J."/>
            <person name="Barry K."/>
            <person name="Miller A.N."/>
            <person name="Grigoriev I.V."/>
            <person name="Debuchy R."/>
            <person name="Gladieux P."/>
            <person name="Thoren M.H."/>
            <person name="Johannesson H."/>
        </authorList>
    </citation>
    <scope>NUCLEOTIDE SEQUENCE</scope>
    <source>
        <strain evidence="4">CBS 626.80</strain>
    </source>
</reference>
<dbReference type="InterPro" id="IPR011598">
    <property type="entry name" value="bHLH_dom"/>
</dbReference>
<accession>A0AAN6SJB9</accession>
<dbReference type="InterPro" id="IPR052099">
    <property type="entry name" value="Regulatory_TF_Diverse"/>
</dbReference>
<keyword evidence="5" id="KW-1185">Reference proteome</keyword>
<feature type="domain" description="BHLH" evidence="3">
    <location>
        <begin position="403"/>
        <end position="487"/>
    </location>
</feature>
<dbReference type="PROSITE" id="PS50888">
    <property type="entry name" value="BHLH"/>
    <property type="match status" value="1"/>
</dbReference>
<feature type="region of interest" description="Disordered" evidence="2">
    <location>
        <begin position="303"/>
        <end position="350"/>
    </location>
</feature>
<feature type="coiled-coil region" evidence="1">
    <location>
        <begin position="477"/>
        <end position="504"/>
    </location>
</feature>
<evidence type="ECO:0000313" key="5">
    <source>
        <dbReference type="Proteomes" id="UP001303222"/>
    </source>
</evidence>
<sequence>MGPSDSEHRQHYDDTQPSTHPSIPYTHPHDAYISGYASSNPQNLAHSGFSTPAVALQSHTDNYTVPSTSSAPVHQTQFSSYGVYPDHYIPHPLRSSSFSDRTSSVGLTLSTSALAVSDSIPIPPPSTYLLSSPASPLTAYSTDAVTISSFPYGTWSTYNQEHTAWPPYVADELQHESPTATGLPLQSLTGILKPVLGDDYNEEDRYIEQDITTTYATAYQRSQVTSPGLSGAVKKKEKLRKRRHRLAQTDDGQVAGSMFADAELMQSPLSSIMDFSAAASPGLITSRPSSLLWVQEDIAGSLINPKGKEKRQKKDSRTNKKKKQQRQPVHQQADKRIDGGKEASRRNSYASQTWETTVYDDDKDVVMGYTTTTPDNNSRRHSVTVHDLDRDATRHSVRPQQGIARVKHNKVEQKYRNRLNAHFEALLDVLTLSAALPTEQELEADTTKQLQPLGRSTDMVDLEIPEKERRVSKSEILDRARLYIQTLENEHKRLAAEKQHLSKMWDEYGNASREIR</sequence>
<reference evidence="4" key="1">
    <citation type="journal article" date="2023" name="Mol. Phylogenet. Evol.">
        <title>Genome-scale phylogeny and comparative genomics of the fungal order Sordariales.</title>
        <authorList>
            <person name="Hensen N."/>
            <person name="Bonometti L."/>
            <person name="Westerberg I."/>
            <person name="Brannstrom I.O."/>
            <person name="Guillou S."/>
            <person name="Cros-Aarteil S."/>
            <person name="Calhoun S."/>
            <person name="Haridas S."/>
            <person name="Kuo A."/>
            <person name="Mondo S."/>
            <person name="Pangilinan J."/>
            <person name="Riley R."/>
            <person name="LaButti K."/>
            <person name="Andreopoulos B."/>
            <person name="Lipzen A."/>
            <person name="Chen C."/>
            <person name="Yan M."/>
            <person name="Daum C."/>
            <person name="Ng V."/>
            <person name="Clum A."/>
            <person name="Steindorff A."/>
            <person name="Ohm R.A."/>
            <person name="Martin F."/>
            <person name="Silar P."/>
            <person name="Natvig D.O."/>
            <person name="Lalanne C."/>
            <person name="Gautier V."/>
            <person name="Ament-Velasquez S.L."/>
            <person name="Kruys A."/>
            <person name="Hutchinson M.I."/>
            <person name="Powell A.J."/>
            <person name="Barry K."/>
            <person name="Miller A.N."/>
            <person name="Grigoriev I.V."/>
            <person name="Debuchy R."/>
            <person name="Gladieux P."/>
            <person name="Hiltunen Thoren M."/>
            <person name="Johannesson H."/>
        </authorList>
    </citation>
    <scope>NUCLEOTIDE SEQUENCE</scope>
    <source>
        <strain evidence="4">CBS 626.80</strain>
    </source>
</reference>
<dbReference type="Proteomes" id="UP001303222">
    <property type="component" value="Unassembled WGS sequence"/>
</dbReference>
<dbReference type="PANTHER" id="PTHR47336">
    <property type="entry name" value="TRANSCRIPTION FACTOR HMS1-RELATED"/>
    <property type="match status" value="1"/>
</dbReference>
<dbReference type="AlphaFoldDB" id="A0AAN6SJB9"/>
<evidence type="ECO:0000256" key="2">
    <source>
        <dbReference type="SAM" id="MobiDB-lite"/>
    </source>
</evidence>
<name>A0AAN6SJB9_9PEZI</name>
<evidence type="ECO:0000313" key="4">
    <source>
        <dbReference type="EMBL" id="KAK3955760.1"/>
    </source>
</evidence>
<feature type="region of interest" description="Disordered" evidence="2">
    <location>
        <begin position="226"/>
        <end position="251"/>
    </location>
</feature>
<proteinExistence type="predicted"/>
<evidence type="ECO:0000259" key="3">
    <source>
        <dbReference type="PROSITE" id="PS50888"/>
    </source>
</evidence>
<dbReference type="EMBL" id="MU859072">
    <property type="protein sequence ID" value="KAK3955760.1"/>
    <property type="molecule type" value="Genomic_DNA"/>
</dbReference>
<evidence type="ECO:0000256" key="1">
    <source>
        <dbReference type="SAM" id="Coils"/>
    </source>
</evidence>
<keyword evidence="1" id="KW-0175">Coiled coil</keyword>